<dbReference type="EMBL" id="CM037024">
    <property type="protein sequence ID" value="KAH7664050.1"/>
    <property type="molecule type" value="Genomic_DNA"/>
</dbReference>
<dbReference type="Proteomes" id="UP000827976">
    <property type="component" value="Chromosome 14"/>
</dbReference>
<comment type="caution">
    <text evidence="1">The sequence shown here is derived from an EMBL/GenBank/DDBJ whole genome shotgun (WGS) entry which is preliminary data.</text>
</comment>
<reference evidence="2" key="1">
    <citation type="journal article" date="2022" name="Nat. Commun.">
        <title>Chromosome evolution and the genetic basis of agronomically important traits in greater yam.</title>
        <authorList>
            <person name="Bredeson J.V."/>
            <person name="Lyons J.B."/>
            <person name="Oniyinde I.O."/>
            <person name="Okereke N.R."/>
            <person name="Kolade O."/>
            <person name="Nnabue I."/>
            <person name="Nwadili C.O."/>
            <person name="Hribova E."/>
            <person name="Parker M."/>
            <person name="Nwogha J."/>
            <person name="Shu S."/>
            <person name="Carlson J."/>
            <person name="Kariba R."/>
            <person name="Muthemba S."/>
            <person name="Knop K."/>
            <person name="Barton G.J."/>
            <person name="Sherwood A.V."/>
            <person name="Lopez-Montes A."/>
            <person name="Asiedu R."/>
            <person name="Jamnadass R."/>
            <person name="Muchugi A."/>
            <person name="Goodstein D."/>
            <person name="Egesi C.N."/>
            <person name="Featherston J."/>
            <person name="Asfaw A."/>
            <person name="Simpson G.G."/>
            <person name="Dolezel J."/>
            <person name="Hendre P.S."/>
            <person name="Van Deynze A."/>
            <person name="Kumar P.L."/>
            <person name="Obidiegwu J.E."/>
            <person name="Bhattacharjee R."/>
            <person name="Rokhsar D.S."/>
        </authorList>
    </citation>
    <scope>NUCLEOTIDE SEQUENCE [LARGE SCALE GENOMIC DNA]</scope>
    <source>
        <strain evidence="2">cv. TDa95/00328</strain>
    </source>
</reference>
<name>A0ACB7UTJ3_DIOAL</name>
<sequence length="454" mass="50417">MNSISTVLHEVGRDKLSLSDLEGSDPFSVLHNLHRQRGRESTSFFLAMSPENGVASSAPVCDYCATAVAALYCGADSARLCLLCDRNVHSANALSRKHARSPLCSSCSSDAAASRHGSIFLCTDCELVPLPSSTYPPSPVQPLYGVPSASDLAATLNLDFSSKIPKTSSLDPQFFSPDVLEELYVPRWEKRLQLLEQVMELSKDDAPETPRQSDNGEVMPYSEFLMSPLDGGPDLKGTVQHTGDEELLFDSGTVADHSTQIWDFNLGRSREQNESSLFEMDGYGTNTEGFTIKSYDDLFRENTFSTTHVLEDIYNTNCISAATDDISSTNVRCVSSRKKGQDNLTANSGNSNWTAVRPTNVLHDTEPNHAIKEISFTQHSVISSNQFKALNKIDSQQLAQNRGNAMQRYKEKRKTRRYDKHIRYESRKARADTRLRVKGRFVKAPETMDDENDG</sequence>
<proteinExistence type="predicted"/>
<evidence type="ECO:0000313" key="1">
    <source>
        <dbReference type="EMBL" id="KAH7664050.1"/>
    </source>
</evidence>
<protein>
    <submittedName>
        <fullName evidence="1">B-box-type zinc finger domain-containing protein</fullName>
    </submittedName>
</protein>
<organism evidence="1 2">
    <name type="scientific">Dioscorea alata</name>
    <name type="common">Purple yam</name>
    <dbReference type="NCBI Taxonomy" id="55571"/>
    <lineage>
        <taxon>Eukaryota</taxon>
        <taxon>Viridiplantae</taxon>
        <taxon>Streptophyta</taxon>
        <taxon>Embryophyta</taxon>
        <taxon>Tracheophyta</taxon>
        <taxon>Spermatophyta</taxon>
        <taxon>Magnoliopsida</taxon>
        <taxon>Liliopsida</taxon>
        <taxon>Dioscoreales</taxon>
        <taxon>Dioscoreaceae</taxon>
        <taxon>Dioscorea</taxon>
    </lineage>
</organism>
<gene>
    <name evidence="1" type="ORF">IHE45_14G095000</name>
</gene>
<accession>A0ACB7UTJ3</accession>
<evidence type="ECO:0000313" key="2">
    <source>
        <dbReference type="Proteomes" id="UP000827976"/>
    </source>
</evidence>
<keyword evidence="2" id="KW-1185">Reference proteome</keyword>